<dbReference type="Gene3D" id="3.40.50.2300">
    <property type="match status" value="1"/>
</dbReference>
<reference evidence="8 9" key="1">
    <citation type="submission" date="2016-11" db="EMBL/GenBank/DDBJ databases">
        <title>Trade-off between light-utilization and light-protection in marine flavobacteria.</title>
        <authorList>
            <person name="Kumagai Y."/>
        </authorList>
    </citation>
    <scope>NUCLEOTIDE SEQUENCE [LARGE SCALE GENOMIC DNA]</scope>
    <source>
        <strain evidence="8 9">JCM 13191</strain>
    </source>
</reference>
<dbReference type="Pfam" id="PF00196">
    <property type="entry name" value="GerE"/>
    <property type="match status" value="1"/>
</dbReference>
<dbReference type="STRING" id="331648.BST97_08790"/>
<dbReference type="InterPro" id="IPR000792">
    <property type="entry name" value="Tscrpt_reg_LuxR_C"/>
</dbReference>
<feature type="domain" description="Response regulatory" evidence="7">
    <location>
        <begin position="5"/>
        <end position="122"/>
    </location>
</feature>
<proteinExistence type="predicted"/>
<dbReference type="RefSeq" id="WP_085766882.1">
    <property type="nucleotide sequence ID" value="NZ_CP019344.1"/>
</dbReference>
<organism evidence="8 9">
    <name type="scientific">Nonlabens spongiae</name>
    <dbReference type="NCBI Taxonomy" id="331648"/>
    <lineage>
        <taxon>Bacteria</taxon>
        <taxon>Pseudomonadati</taxon>
        <taxon>Bacteroidota</taxon>
        <taxon>Flavobacteriia</taxon>
        <taxon>Flavobacteriales</taxon>
        <taxon>Flavobacteriaceae</taxon>
        <taxon>Nonlabens</taxon>
    </lineage>
</organism>
<dbReference type="SMART" id="SM00448">
    <property type="entry name" value="REC"/>
    <property type="match status" value="1"/>
</dbReference>
<accession>A0A1W6MKP4</accession>
<protein>
    <submittedName>
        <fullName evidence="8">DNA-binding response regulator</fullName>
    </submittedName>
</protein>
<evidence type="ECO:0000256" key="3">
    <source>
        <dbReference type="ARBA" id="ARBA00023125"/>
    </source>
</evidence>
<evidence type="ECO:0000256" key="2">
    <source>
        <dbReference type="ARBA" id="ARBA00023015"/>
    </source>
</evidence>
<dbReference type="PROSITE" id="PS50043">
    <property type="entry name" value="HTH_LUXR_2"/>
    <property type="match status" value="1"/>
</dbReference>
<dbReference type="CDD" id="cd17535">
    <property type="entry name" value="REC_NarL-like"/>
    <property type="match status" value="1"/>
</dbReference>
<evidence type="ECO:0000259" key="7">
    <source>
        <dbReference type="PROSITE" id="PS50110"/>
    </source>
</evidence>
<keyword evidence="4" id="KW-0804">Transcription</keyword>
<dbReference type="InterPro" id="IPR039420">
    <property type="entry name" value="WalR-like"/>
</dbReference>
<keyword evidence="1 5" id="KW-0597">Phosphoprotein</keyword>
<dbReference type="InterPro" id="IPR011006">
    <property type="entry name" value="CheY-like_superfamily"/>
</dbReference>
<evidence type="ECO:0000259" key="6">
    <source>
        <dbReference type="PROSITE" id="PS50043"/>
    </source>
</evidence>
<dbReference type="AlphaFoldDB" id="A0A1W6MKP4"/>
<dbReference type="EMBL" id="CP019344">
    <property type="protein sequence ID" value="ARN78086.1"/>
    <property type="molecule type" value="Genomic_DNA"/>
</dbReference>
<dbReference type="SUPFAM" id="SSF46894">
    <property type="entry name" value="C-terminal effector domain of the bipartite response regulators"/>
    <property type="match status" value="1"/>
</dbReference>
<keyword evidence="2" id="KW-0805">Transcription regulation</keyword>
<dbReference type="SUPFAM" id="SSF52172">
    <property type="entry name" value="CheY-like"/>
    <property type="match status" value="1"/>
</dbReference>
<evidence type="ECO:0000256" key="5">
    <source>
        <dbReference type="PROSITE-ProRule" id="PRU00169"/>
    </source>
</evidence>
<dbReference type="GO" id="GO:0006355">
    <property type="term" value="P:regulation of DNA-templated transcription"/>
    <property type="evidence" value="ECO:0007669"/>
    <property type="project" value="InterPro"/>
</dbReference>
<dbReference type="GO" id="GO:0000160">
    <property type="term" value="P:phosphorelay signal transduction system"/>
    <property type="evidence" value="ECO:0007669"/>
    <property type="project" value="InterPro"/>
</dbReference>
<evidence type="ECO:0000313" key="8">
    <source>
        <dbReference type="EMBL" id="ARN78086.1"/>
    </source>
</evidence>
<evidence type="ECO:0000256" key="4">
    <source>
        <dbReference type="ARBA" id="ARBA00023163"/>
    </source>
</evidence>
<dbReference type="GO" id="GO:0003677">
    <property type="term" value="F:DNA binding"/>
    <property type="evidence" value="ECO:0007669"/>
    <property type="project" value="UniProtKB-KW"/>
</dbReference>
<dbReference type="OrthoDB" id="9797341at2"/>
<dbReference type="SMART" id="SM00421">
    <property type="entry name" value="HTH_LUXR"/>
    <property type="match status" value="1"/>
</dbReference>
<dbReference type="PANTHER" id="PTHR43214:SF24">
    <property type="entry name" value="TRANSCRIPTIONAL REGULATORY PROTEIN NARL-RELATED"/>
    <property type="match status" value="1"/>
</dbReference>
<dbReference type="PANTHER" id="PTHR43214">
    <property type="entry name" value="TWO-COMPONENT RESPONSE REGULATOR"/>
    <property type="match status" value="1"/>
</dbReference>
<sequence length="216" mass="24400">MNTIKYALVDDNSFLTAATKEKLSFFDAFDLRFTAVNGQDCIEKLAKDRYVDIILMDIEMPIMNGVEATREVKSLYPHIKIIMLTVFDNDDLVFDAIQAGADGYLLKDVQPEQLKNGVESTMQGGAAMTPSIALKTLRLLRSPIKVAESQEEDFKLTDREVDVLEQLAQGLSYTKIADNLFLSPSTVRKHIENIYKKLQVHSKLEAVEKARKNRLI</sequence>
<gene>
    <name evidence="8" type="ORF">BST97_08790</name>
</gene>
<dbReference type="PROSITE" id="PS00622">
    <property type="entry name" value="HTH_LUXR_1"/>
    <property type="match status" value="1"/>
</dbReference>
<dbReference type="CDD" id="cd06170">
    <property type="entry name" value="LuxR_C_like"/>
    <property type="match status" value="1"/>
</dbReference>
<feature type="modified residue" description="4-aspartylphosphate" evidence="5">
    <location>
        <position position="57"/>
    </location>
</feature>
<evidence type="ECO:0000313" key="9">
    <source>
        <dbReference type="Proteomes" id="UP000193431"/>
    </source>
</evidence>
<keyword evidence="3 8" id="KW-0238">DNA-binding</keyword>
<dbReference type="PRINTS" id="PR00038">
    <property type="entry name" value="HTHLUXR"/>
</dbReference>
<dbReference type="InterPro" id="IPR001789">
    <property type="entry name" value="Sig_transdc_resp-reg_receiver"/>
</dbReference>
<dbReference type="PROSITE" id="PS50110">
    <property type="entry name" value="RESPONSE_REGULATORY"/>
    <property type="match status" value="1"/>
</dbReference>
<dbReference type="Proteomes" id="UP000193431">
    <property type="component" value="Chromosome"/>
</dbReference>
<keyword evidence="9" id="KW-1185">Reference proteome</keyword>
<evidence type="ECO:0000256" key="1">
    <source>
        <dbReference type="ARBA" id="ARBA00022553"/>
    </source>
</evidence>
<dbReference type="InterPro" id="IPR058245">
    <property type="entry name" value="NreC/VraR/RcsB-like_REC"/>
</dbReference>
<name>A0A1W6MKP4_9FLAO</name>
<feature type="domain" description="HTH luxR-type" evidence="6">
    <location>
        <begin position="149"/>
        <end position="214"/>
    </location>
</feature>
<dbReference type="InterPro" id="IPR016032">
    <property type="entry name" value="Sig_transdc_resp-reg_C-effctor"/>
</dbReference>
<dbReference type="Pfam" id="PF00072">
    <property type="entry name" value="Response_reg"/>
    <property type="match status" value="1"/>
</dbReference>